<protein>
    <submittedName>
        <fullName evidence="1">Uncharacterized protein</fullName>
    </submittedName>
</protein>
<proteinExistence type="predicted"/>
<dbReference type="EMBL" id="MT141474">
    <property type="protein sequence ID" value="QJA62555.1"/>
    <property type="molecule type" value="Genomic_DNA"/>
</dbReference>
<dbReference type="SUPFAM" id="SSF103084">
    <property type="entry name" value="Holliday junction resolvase RusA"/>
    <property type="match status" value="1"/>
</dbReference>
<dbReference type="Gene3D" id="3.30.1330.70">
    <property type="entry name" value="Holliday junction resolvase RusA"/>
    <property type="match status" value="1"/>
</dbReference>
<evidence type="ECO:0000313" key="1">
    <source>
        <dbReference type="EMBL" id="QJA62555.1"/>
    </source>
</evidence>
<gene>
    <name evidence="1" type="ORF">MM415B00764_0021</name>
</gene>
<dbReference type="GO" id="GO:0006310">
    <property type="term" value="P:DNA recombination"/>
    <property type="evidence" value="ECO:0007669"/>
    <property type="project" value="InterPro"/>
</dbReference>
<accession>A0A6M3IZV9</accession>
<sequence length="138" mass="15691">MHEIKVQTFVFEGELPSMNEILDAKRTVAKNSRWNRYNEWKQAWTERIISQAQLQLLDPIEAYPARLSYTVYAANRKKDPDNLISGTVKIIQDALQHAGVLEGDGWKYVVGEDGTTGDAPKFFVDPDNPRVVVQIEEG</sequence>
<dbReference type="InterPro" id="IPR036614">
    <property type="entry name" value="RusA-like_sf"/>
</dbReference>
<dbReference type="AlphaFoldDB" id="A0A6M3IZV9"/>
<organism evidence="1">
    <name type="scientific">viral metagenome</name>
    <dbReference type="NCBI Taxonomy" id="1070528"/>
    <lineage>
        <taxon>unclassified sequences</taxon>
        <taxon>metagenomes</taxon>
        <taxon>organismal metagenomes</taxon>
    </lineage>
</organism>
<dbReference type="GO" id="GO:0006281">
    <property type="term" value="P:DNA repair"/>
    <property type="evidence" value="ECO:0007669"/>
    <property type="project" value="InterPro"/>
</dbReference>
<name>A0A6M3IZV9_9ZZZZ</name>
<dbReference type="GO" id="GO:0000287">
    <property type="term" value="F:magnesium ion binding"/>
    <property type="evidence" value="ECO:0007669"/>
    <property type="project" value="InterPro"/>
</dbReference>
<reference evidence="1" key="1">
    <citation type="submission" date="2020-03" db="EMBL/GenBank/DDBJ databases">
        <title>The deep terrestrial virosphere.</title>
        <authorList>
            <person name="Holmfeldt K."/>
            <person name="Nilsson E."/>
            <person name="Simone D."/>
            <person name="Lopez-Fernandez M."/>
            <person name="Wu X."/>
            <person name="de Brujin I."/>
            <person name="Lundin D."/>
            <person name="Andersson A."/>
            <person name="Bertilsson S."/>
            <person name="Dopson M."/>
        </authorList>
    </citation>
    <scope>NUCLEOTIDE SEQUENCE</scope>
    <source>
        <strain evidence="1">MM415B00764</strain>
    </source>
</reference>